<keyword evidence="5 7" id="KW-0238">DNA-binding</keyword>
<dbReference type="PROSITE" id="PS51504">
    <property type="entry name" value="H15"/>
    <property type="match status" value="1"/>
</dbReference>
<dbReference type="OrthoDB" id="10070354at2759"/>
<comment type="function">
    <text evidence="1">Histones H1 are necessary for the condensation of nucleosome chains into higher-order structures.</text>
</comment>
<feature type="region of interest" description="Disordered" evidence="8">
    <location>
        <begin position="1"/>
        <end position="26"/>
    </location>
</feature>
<evidence type="ECO:0000313" key="9">
    <source>
        <dbReference type="EMBL" id="CAF3023968.1"/>
    </source>
</evidence>
<dbReference type="PANTHER" id="PTHR11467">
    <property type="entry name" value="HISTONE H1"/>
    <property type="match status" value="1"/>
</dbReference>
<dbReference type="PANTHER" id="PTHR11467:SF20">
    <property type="entry name" value="H15 DOMAIN-CONTAINING PROTEIN-RELATED"/>
    <property type="match status" value="1"/>
</dbReference>
<comment type="similarity">
    <text evidence="7">Belongs to the histone H1/H5 family.</text>
</comment>
<dbReference type="GO" id="GO:0031492">
    <property type="term" value="F:nucleosomal DNA binding"/>
    <property type="evidence" value="ECO:0007669"/>
    <property type="project" value="TreeGrafter"/>
</dbReference>
<evidence type="ECO:0000256" key="5">
    <source>
        <dbReference type="ARBA" id="ARBA00023125"/>
    </source>
</evidence>
<feature type="compositionally biased region" description="Low complexity" evidence="8">
    <location>
        <begin position="1"/>
        <end position="15"/>
    </location>
</feature>
<evidence type="ECO:0000256" key="7">
    <source>
        <dbReference type="RuleBase" id="RU003894"/>
    </source>
</evidence>
<dbReference type="Pfam" id="PF00538">
    <property type="entry name" value="Linker_histone"/>
    <property type="match status" value="1"/>
</dbReference>
<dbReference type="GO" id="GO:0005634">
    <property type="term" value="C:nucleus"/>
    <property type="evidence" value="ECO:0007669"/>
    <property type="project" value="UniProtKB-SubCell"/>
</dbReference>
<evidence type="ECO:0000256" key="3">
    <source>
        <dbReference type="ARBA" id="ARBA00004286"/>
    </source>
</evidence>
<dbReference type="InterPro" id="IPR036390">
    <property type="entry name" value="WH_DNA-bd_sf"/>
</dbReference>
<dbReference type="Proteomes" id="UP000675881">
    <property type="component" value="Chromosome 8"/>
</dbReference>
<gene>
    <name evidence="9" type="ORF">LSAA_13898</name>
</gene>
<evidence type="ECO:0000256" key="1">
    <source>
        <dbReference type="ARBA" id="ARBA00002809"/>
    </source>
</evidence>
<feature type="compositionally biased region" description="Polar residues" evidence="8">
    <location>
        <begin position="16"/>
        <end position="26"/>
    </location>
</feature>
<dbReference type="GO" id="GO:0030527">
    <property type="term" value="F:structural constituent of chromatin"/>
    <property type="evidence" value="ECO:0007669"/>
    <property type="project" value="InterPro"/>
</dbReference>
<dbReference type="Gene3D" id="1.10.10.10">
    <property type="entry name" value="Winged helix-like DNA-binding domain superfamily/Winged helix DNA-binding domain"/>
    <property type="match status" value="1"/>
</dbReference>
<dbReference type="GO" id="GO:0000786">
    <property type="term" value="C:nucleosome"/>
    <property type="evidence" value="ECO:0007669"/>
    <property type="project" value="InterPro"/>
</dbReference>
<protein>
    <submittedName>
        <fullName evidence="9">H1_5</fullName>
    </submittedName>
</protein>
<dbReference type="FunFam" id="1.10.10.10:FF:000140">
    <property type="entry name" value="Histone H1.0"/>
    <property type="match status" value="1"/>
</dbReference>
<dbReference type="GO" id="GO:0003690">
    <property type="term" value="F:double-stranded DNA binding"/>
    <property type="evidence" value="ECO:0007669"/>
    <property type="project" value="TreeGrafter"/>
</dbReference>
<dbReference type="PRINTS" id="PR00624">
    <property type="entry name" value="HISTONEH5"/>
</dbReference>
<keyword evidence="6 7" id="KW-0539">Nucleus</keyword>
<evidence type="ECO:0000256" key="4">
    <source>
        <dbReference type="ARBA" id="ARBA00022454"/>
    </source>
</evidence>
<dbReference type="GO" id="GO:0045910">
    <property type="term" value="P:negative regulation of DNA recombination"/>
    <property type="evidence" value="ECO:0007669"/>
    <property type="project" value="TreeGrafter"/>
</dbReference>
<keyword evidence="4 7" id="KW-0158">Chromosome</keyword>
<evidence type="ECO:0000313" key="10">
    <source>
        <dbReference type="Proteomes" id="UP000675881"/>
    </source>
</evidence>
<dbReference type="InterPro" id="IPR036388">
    <property type="entry name" value="WH-like_DNA-bd_sf"/>
</dbReference>
<dbReference type="CDD" id="cd00073">
    <property type="entry name" value="H15"/>
    <property type="match status" value="1"/>
</dbReference>
<accession>A0A7R8D4C1</accession>
<evidence type="ECO:0000256" key="2">
    <source>
        <dbReference type="ARBA" id="ARBA00004123"/>
    </source>
</evidence>
<dbReference type="GO" id="GO:0006334">
    <property type="term" value="P:nucleosome assembly"/>
    <property type="evidence" value="ECO:0007669"/>
    <property type="project" value="InterPro"/>
</dbReference>
<dbReference type="SMART" id="SM00526">
    <property type="entry name" value="H15"/>
    <property type="match status" value="1"/>
</dbReference>
<organism evidence="9 10">
    <name type="scientific">Lepeophtheirus salmonis</name>
    <name type="common">Salmon louse</name>
    <name type="synonym">Caligus salmonis</name>
    <dbReference type="NCBI Taxonomy" id="72036"/>
    <lineage>
        <taxon>Eukaryota</taxon>
        <taxon>Metazoa</taxon>
        <taxon>Ecdysozoa</taxon>
        <taxon>Arthropoda</taxon>
        <taxon>Crustacea</taxon>
        <taxon>Multicrustacea</taxon>
        <taxon>Hexanauplia</taxon>
        <taxon>Copepoda</taxon>
        <taxon>Siphonostomatoida</taxon>
        <taxon>Caligidae</taxon>
        <taxon>Lepeophtheirus</taxon>
    </lineage>
</organism>
<dbReference type="SUPFAM" id="SSF46785">
    <property type="entry name" value="Winged helix' DNA-binding domain"/>
    <property type="match status" value="1"/>
</dbReference>
<reference evidence="9" key="1">
    <citation type="submission" date="2021-02" db="EMBL/GenBank/DDBJ databases">
        <authorList>
            <person name="Bekaert M."/>
        </authorList>
    </citation>
    <scope>NUCLEOTIDE SEQUENCE</scope>
    <source>
        <strain evidence="9">IoA-00</strain>
    </source>
</reference>
<dbReference type="EMBL" id="HG994587">
    <property type="protein sequence ID" value="CAF3023968.1"/>
    <property type="molecule type" value="Genomic_DNA"/>
</dbReference>
<feature type="compositionally biased region" description="Basic and acidic residues" evidence="8">
    <location>
        <begin position="100"/>
        <end position="118"/>
    </location>
</feature>
<sequence length="172" mass="18537">MSTTTATTKKASSTSQEGSKTPSSSTMVMTAIKALADRKGSSLMAIKKYISAHFKVDVVKRAPFICKAIRSAVEKGELVQTKGKGASGTFKLSVTSKSKVTKDVKKPKSPKKSAEKKSTKSKILVKKAPKKKMVKANTPKKSAEKKPARKAPKSNPSLWRKENFLGSVHATK</sequence>
<dbReference type="GO" id="GO:0030261">
    <property type="term" value="P:chromosome condensation"/>
    <property type="evidence" value="ECO:0007669"/>
    <property type="project" value="TreeGrafter"/>
</dbReference>
<proteinExistence type="inferred from homology"/>
<dbReference type="AlphaFoldDB" id="A0A7R8D4C1"/>
<dbReference type="InterPro" id="IPR005818">
    <property type="entry name" value="Histone_H1/H5_H15"/>
</dbReference>
<evidence type="ECO:0000256" key="6">
    <source>
        <dbReference type="ARBA" id="ARBA00023242"/>
    </source>
</evidence>
<feature type="region of interest" description="Disordered" evidence="8">
    <location>
        <begin position="95"/>
        <end position="172"/>
    </location>
</feature>
<comment type="subcellular location">
    <subcellularLocation>
        <location evidence="3">Chromosome</location>
    </subcellularLocation>
    <subcellularLocation>
        <location evidence="2 7">Nucleus</location>
    </subcellularLocation>
</comment>
<feature type="compositionally biased region" description="Basic residues" evidence="8">
    <location>
        <begin position="119"/>
        <end position="134"/>
    </location>
</feature>
<name>A0A7R8D4C1_LEPSM</name>
<dbReference type="InterPro" id="IPR005819">
    <property type="entry name" value="H1/H5"/>
</dbReference>
<evidence type="ECO:0000256" key="8">
    <source>
        <dbReference type="SAM" id="MobiDB-lite"/>
    </source>
</evidence>
<keyword evidence="10" id="KW-1185">Reference proteome</keyword>